<dbReference type="InterPro" id="IPR025067">
    <property type="entry name" value="DUF4079"/>
</dbReference>
<feature type="transmembrane region" description="Helical" evidence="1">
    <location>
        <begin position="106"/>
        <end position="127"/>
    </location>
</feature>
<dbReference type="AlphaFoldDB" id="A0AAE3GXR2"/>
<dbReference type="PANTHER" id="PTHR36738:SF1">
    <property type="entry name" value="EXPRESSED PROTEIN"/>
    <property type="match status" value="1"/>
</dbReference>
<dbReference type="Proteomes" id="UP001204953">
    <property type="component" value="Unassembled WGS sequence"/>
</dbReference>
<reference evidence="2" key="1">
    <citation type="submission" date="2022-06" db="EMBL/GenBank/DDBJ databases">
        <title>New cyanobacteria of genus Symplocastrum in benthos of Lake Baikal.</title>
        <authorList>
            <person name="Sorokovikova E."/>
            <person name="Tikhonova I."/>
            <person name="Krasnopeev A."/>
            <person name="Evseev P."/>
            <person name="Gladkikh A."/>
            <person name="Belykh O."/>
        </authorList>
    </citation>
    <scope>NUCLEOTIDE SEQUENCE</scope>
    <source>
        <strain evidence="2">BBK-W-15</strain>
    </source>
</reference>
<dbReference type="RefSeq" id="WP_254015199.1">
    <property type="nucleotide sequence ID" value="NZ_JAMZMM010000620.1"/>
</dbReference>
<dbReference type="GO" id="GO:0016020">
    <property type="term" value="C:membrane"/>
    <property type="evidence" value="ECO:0007669"/>
    <property type="project" value="TreeGrafter"/>
</dbReference>
<dbReference type="PANTHER" id="PTHR36738">
    <property type="entry name" value="EXPRESSED PROTEIN"/>
    <property type="match status" value="1"/>
</dbReference>
<keyword evidence="1" id="KW-1133">Transmembrane helix</keyword>
<gene>
    <name evidence="2" type="ORF">NJ959_29075</name>
</gene>
<accession>A0AAE3GXR2</accession>
<dbReference type="Pfam" id="PF13301">
    <property type="entry name" value="DUF4079"/>
    <property type="match status" value="1"/>
</dbReference>
<keyword evidence="1" id="KW-0472">Membrane</keyword>
<sequence>MENVSQLLTPILEPIAEQFRSFGTPAPIVHWGHPLMMGIVVFFMGSFVGLAGWRGRVLADTDAANKSRADHRKIAPWMFLFIALGYTGGVLSLVMQHQPILESPHFWTGSVVVILLGTNGIISLAGFGGNKAALRTVHAYLGSTALCLLFLHAVLGLKLGLAI</sequence>
<evidence type="ECO:0000256" key="1">
    <source>
        <dbReference type="SAM" id="Phobius"/>
    </source>
</evidence>
<evidence type="ECO:0000313" key="2">
    <source>
        <dbReference type="EMBL" id="MCP2732489.1"/>
    </source>
</evidence>
<feature type="transmembrane region" description="Helical" evidence="1">
    <location>
        <begin position="35"/>
        <end position="53"/>
    </location>
</feature>
<name>A0AAE3GXR2_9CYAN</name>
<keyword evidence="1" id="KW-0812">Transmembrane</keyword>
<keyword evidence="3" id="KW-1185">Reference proteome</keyword>
<dbReference type="EMBL" id="JAMZMM010000620">
    <property type="protein sequence ID" value="MCP2732489.1"/>
    <property type="molecule type" value="Genomic_DNA"/>
</dbReference>
<comment type="caution">
    <text evidence="2">The sequence shown here is derived from an EMBL/GenBank/DDBJ whole genome shotgun (WGS) entry which is preliminary data.</text>
</comment>
<feature type="transmembrane region" description="Helical" evidence="1">
    <location>
        <begin position="139"/>
        <end position="161"/>
    </location>
</feature>
<proteinExistence type="predicted"/>
<organism evidence="2 3">
    <name type="scientific">Limnofasciculus baicalensis BBK-W-15</name>
    <dbReference type="NCBI Taxonomy" id="2699891"/>
    <lineage>
        <taxon>Bacteria</taxon>
        <taxon>Bacillati</taxon>
        <taxon>Cyanobacteriota</taxon>
        <taxon>Cyanophyceae</taxon>
        <taxon>Coleofasciculales</taxon>
        <taxon>Coleofasciculaceae</taxon>
        <taxon>Limnofasciculus</taxon>
        <taxon>Limnofasciculus baicalensis</taxon>
    </lineage>
</organism>
<protein>
    <submittedName>
        <fullName evidence="2">DUF4079 domain-containing protein</fullName>
    </submittedName>
</protein>
<evidence type="ECO:0000313" key="3">
    <source>
        <dbReference type="Proteomes" id="UP001204953"/>
    </source>
</evidence>
<feature type="transmembrane region" description="Helical" evidence="1">
    <location>
        <begin position="74"/>
        <end position="94"/>
    </location>
</feature>